<dbReference type="GO" id="GO:0000156">
    <property type="term" value="F:phosphorelay response regulator activity"/>
    <property type="evidence" value="ECO:0007669"/>
    <property type="project" value="TreeGrafter"/>
</dbReference>
<dbReference type="EC" id="2.7.13.3" evidence="2"/>
<dbReference type="InterPro" id="IPR035965">
    <property type="entry name" value="PAS-like_dom_sf"/>
</dbReference>
<evidence type="ECO:0000256" key="4">
    <source>
        <dbReference type="ARBA" id="ARBA00022777"/>
    </source>
</evidence>
<comment type="caution">
    <text evidence="8">The sequence shown here is derived from an EMBL/GenBank/DDBJ whole genome shotgun (WGS) entry which is preliminary data.</text>
</comment>
<dbReference type="InterPro" id="IPR013656">
    <property type="entry name" value="PAS_4"/>
</dbReference>
<dbReference type="CDD" id="cd00130">
    <property type="entry name" value="PAS"/>
    <property type="match status" value="1"/>
</dbReference>
<dbReference type="GO" id="GO:0030295">
    <property type="term" value="F:protein kinase activator activity"/>
    <property type="evidence" value="ECO:0007669"/>
    <property type="project" value="TreeGrafter"/>
</dbReference>
<dbReference type="Gene3D" id="3.30.450.20">
    <property type="entry name" value="PAS domain"/>
    <property type="match status" value="1"/>
</dbReference>
<dbReference type="InterPro" id="IPR050351">
    <property type="entry name" value="BphY/WalK/GraS-like"/>
</dbReference>
<gene>
    <name evidence="8" type="ORF">GCM10008956_11780</name>
</gene>
<dbReference type="InterPro" id="IPR005467">
    <property type="entry name" value="His_kinase_dom"/>
</dbReference>
<name>A0A8H9GLG9_9DEIO</name>
<evidence type="ECO:0000256" key="2">
    <source>
        <dbReference type="ARBA" id="ARBA00012438"/>
    </source>
</evidence>
<protein>
    <recommendedName>
        <fullName evidence="2">histidine kinase</fullName>
        <ecNumber evidence="2">2.7.13.3</ecNumber>
    </recommendedName>
</protein>
<dbReference type="InterPro" id="IPR036890">
    <property type="entry name" value="HATPase_C_sf"/>
</dbReference>
<dbReference type="PRINTS" id="PR00344">
    <property type="entry name" value="BCTRLSENSOR"/>
</dbReference>
<comment type="catalytic activity">
    <reaction evidence="1">
        <text>ATP + protein L-histidine = ADP + protein N-phospho-L-histidine.</text>
        <dbReference type="EC" id="2.7.13.3"/>
    </reaction>
</comment>
<dbReference type="AlphaFoldDB" id="A0A8H9GLG9"/>
<dbReference type="GO" id="GO:0016020">
    <property type="term" value="C:membrane"/>
    <property type="evidence" value="ECO:0007669"/>
    <property type="project" value="UniProtKB-SubCell"/>
</dbReference>
<evidence type="ECO:0000256" key="5">
    <source>
        <dbReference type="ARBA" id="ARBA00023136"/>
    </source>
</evidence>
<dbReference type="Gene3D" id="3.30.565.10">
    <property type="entry name" value="Histidine kinase-like ATPase, C-terminal domain"/>
    <property type="match status" value="1"/>
</dbReference>
<dbReference type="SMART" id="SM00387">
    <property type="entry name" value="HATPase_c"/>
    <property type="match status" value="1"/>
</dbReference>
<dbReference type="InterPro" id="IPR003594">
    <property type="entry name" value="HATPase_dom"/>
</dbReference>
<dbReference type="Pfam" id="PF02518">
    <property type="entry name" value="HATPase_c"/>
    <property type="match status" value="1"/>
</dbReference>
<organism evidence="8 9">
    <name type="scientific">Deinococcus arenae</name>
    <dbReference type="NCBI Taxonomy" id="1452751"/>
    <lineage>
        <taxon>Bacteria</taxon>
        <taxon>Thermotogati</taxon>
        <taxon>Deinococcota</taxon>
        <taxon>Deinococci</taxon>
        <taxon>Deinococcales</taxon>
        <taxon>Deinococcaceae</taxon>
        <taxon>Deinococcus</taxon>
    </lineage>
</organism>
<evidence type="ECO:0000259" key="7">
    <source>
        <dbReference type="PROSITE" id="PS50112"/>
    </source>
</evidence>
<sequence>MDPSILQGTTALQVEQIAMPYLCLDETGTIQYANETAARLLKWNASHLHGKRLDQFLSPCSHGSLMTVLRQAFESRRPQQAELALHRSTDDTQQLLLHLTPDDDGFQCHALLTDVTAYRQAHLLLMNERALQERELQVSASRIRTLKEELEEVLLTSHQQLNLLLSRVTNLLEQAQTAPSPTETAHHLQAAVQVTSQLSSILGSLDRYRQTRIMRARVRPVAVDSALKAALSHLRPTVDGRELAVTSDPLPILQADSQALTLILEEYLANALKFTRHELPARIHVLHRETPTEHHIGVSDNGVGFNMRQKDQLFRLFGKLHSPKEFEGLGLGLPTVRRTCERYGARVWAEGKVGQGATFWFAWPKQPRIS</sequence>
<feature type="domain" description="Histidine kinase" evidence="6">
    <location>
        <begin position="145"/>
        <end position="367"/>
    </location>
</feature>
<dbReference type="SUPFAM" id="SSF55785">
    <property type="entry name" value="PYP-like sensor domain (PAS domain)"/>
    <property type="match status" value="1"/>
</dbReference>
<evidence type="ECO:0000313" key="8">
    <source>
        <dbReference type="EMBL" id="GGM36935.1"/>
    </source>
</evidence>
<dbReference type="PANTHER" id="PTHR42878">
    <property type="entry name" value="TWO-COMPONENT HISTIDINE KINASE"/>
    <property type="match status" value="1"/>
</dbReference>
<dbReference type="RefSeq" id="WP_110833080.1">
    <property type="nucleotide sequence ID" value="NZ_BMQG01000003.1"/>
</dbReference>
<evidence type="ECO:0000313" key="9">
    <source>
        <dbReference type="Proteomes" id="UP000600547"/>
    </source>
</evidence>
<feature type="domain" description="PAS" evidence="7">
    <location>
        <begin position="14"/>
        <end position="76"/>
    </location>
</feature>
<dbReference type="InterPro" id="IPR004358">
    <property type="entry name" value="Sig_transdc_His_kin-like_C"/>
</dbReference>
<keyword evidence="9" id="KW-1185">Reference proteome</keyword>
<dbReference type="SUPFAM" id="SSF55874">
    <property type="entry name" value="ATPase domain of HSP90 chaperone/DNA topoisomerase II/histidine kinase"/>
    <property type="match status" value="1"/>
</dbReference>
<reference evidence="9" key="1">
    <citation type="journal article" date="2019" name="Int. J. Syst. Evol. Microbiol.">
        <title>The Global Catalogue of Microorganisms (GCM) 10K type strain sequencing project: providing services to taxonomists for standard genome sequencing and annotation.</title>
        <authorList>
            <consortium name="The Broad Institute Genomics Platform"/>
            <consortium name="The Broad Institute Genome Sequencing Center for Infectious Disease"/>
            <person name="Wu L."/>
            <person name="Ma J."/>
        </authorList>
    </citation>
    <scope>NUCLEOTIDE SEQUENCE [LARGE SCALE GENOMIC DNA]</scope>
    <source>
        <strain evidence="9">JCM 31047</strain>
    </source>
</reference>
<evidence type="ECO:0000256" key="1">
    <source>
        <dbReference type="ARBA" id="ARBA00000085"/>
    </source>
</evidence>
<accession>A0A8H9GLG9</accession>
<dbReference type="Pfam" id="PF08448">
    <property type="entry name" value="PAS_4"/>
    <property type="match status" value="1"/>
</dbReference>
<dbReference type="Proteomes" id="UP000600547">
    <property type="component" value="Unassembled WGS sequence"/>
</dbReference>
<dbReference type="PROSITE" id="PS50112">
    <property type="entry name" value="PAS"/>
    <property type="match status" value="1"/>
</dbReference>
<keyword evidence="5" id="KW-0472">Membrane</keyword>
<keyword evidence="3" id="KW-0808">Transferase</keyword>
<dbReference type="InterPro" id="IPR000014">
    <property type="entry name" value="PAS"/>
</dbReference>
<dbReference type="GO" id="GO:0004673">
    <property type="term" value="F:protein histidine kinase activity"/>
    <property type="evidence" value="ECO:0007669"/>
    <property type="project" value="UniProtKB-EC"/>
</dbReference>
<evidence type="ECO:0000256" key="3">
    <source>
        <dbReference type="ARBA" id="ARBA00022679"/>
    </source>
</evidence>
<dbReference type="PROSITE" id="PS50109">
    <property type="entry name" value="HIS_KIN"/>
    <property type="match status" value="1"/>
</dbReference>
<evidence type="ECO:0000259" key="6">
    <source>
        <dbReference type="PROSITE" id="PS50109"/>
    </source>
</evidence>
<dbReference type="SMART" id="SM00091">
    <property type="entry name" value="PAS"/>
    <property type="match status" value="1"/>
</dbReference>
<dbReference type="PANTHER" id="PTHR42878:SF15">
    <property type="entry name" value="BACTERIOPHYTOCHROME"/>
    <property type="match status" value="1"/>
</dbReference>
<proteinExistence type="predicted"/>
<dbReference type="EMBL" id="BMQG01000003">
    <property type="protein sequence ID" value="GGM36935.1"/>
    <property type="molecule type" value="Genomic_DNA"/>
</dbReference>
<keyword evidence="4" id="KW-0418">Kinase</keyword>
<dbReference type="GO" id="GO:0007234">
    <property type="term" value="P:osmosensory signaling via phosphorelay pathway"/>
    <property type="evidence" value="ECO:0007669"/>
    <property type="project" value="TreeGrafter"/>
</dbReference>